<keyword evidence="7" id="KW-0509">mRNA transport</keyword>
<dbReference type="InterPro" id="IPR020472">
    <property type="entry name" value="WD40_PAC1"/>
</dbReference>
<dbReference type="FunFam" id="2.130.10.10:FF:000017">
    <property type="entry name" value="SEC13 homolog (S. cerevisiae)"/>
    <property type="match status" value="1"/>
</dbReference>
<dbReference type="PANTHER" id="PTHR11024:SF2">
    <property type="entry name" value="PROTEIN SEC13 HOMOLOG"/>
    <property type="match status" value="1"/>
</dbReference>
<dbReference type="InterPro" id="IPR001680">
    <property type="entry name" value="WD40_rpt"/>
</dbReference>
<evidence type="ECO:0000256" key="13">
    <source>
        <dbReference type="PROSITE-ProRule" id="PRU00221"/>
    </source>
</evidence>
<dbReference type="eggNOG" id="KOG1332">
    <property type="taxonomic scope" value="Eukaryota"/>
</dbReference>
<dbReference type="Proteomes" id="UP000008743">
    <property type="component" value="Unassembled WGS sequence"/>
</dbReference>
<dbReference type="InParanoid" id="A0A0D2WIS8"/>
<keyword evidence="5 13" id="KW-0853">WD repeat</keyword>
<evidence type="ECO:0000256" key="4">
    <source>
        <dbReference type="ARBA" id="ARBA00022448"/>
    </source>
</evidence>
<comment type="subunit">
    <text evidence="3">The COPII coat is composed of at least 5 proteins: the SEC23/24 complex, the SEC13/31 complex, and the protein SAR1. Component of the nuclear pore complex (NPC). NPC constitutes the exclusive means of nucleocytoplasmic transport. NPCs allow the passive diffusion of ions and small molecules and the active, nuclear transport receptor-mediated bidirectional transport of macromolecules such as proteins, RNAs, ribonucleoparticles (RNPs), and ribosomal subunits across the nuclear envelope. Due to its 8-fold rotational symmetry, all subunits are present with 8 copies or multiples thereof.</text>
</comment>
<proteinExistence type="inferred from homology"/>
<dbReference type="AlphaFoldDB" id="A0A0D2WIS8"/>
<dbReference type="SMART" id="SM00320">
    <property type="entry name" value="WD40"/>
    <property type="match status" value="6"/>
</dbReference>
<dbReference type="Gene3D" id="2.130.10.10">
    <property type="entry name" value="YVTN repeat-like/Quinoprotein amine dehydrogenase"/>
    <property type="match status" value="1"/>
</dbReference>
<comment type="subcellular location">
    <subcellularLocation>
        <location evidence="1">Nucleus</location>
        <location evidence="1">Nuclear pore complex</location>
    </subcellularLocation>
</comment>
<sequence length="322" mass="35032">MLETIASVDTRHEDMIHDAQLDFFGKRLATASSDRTIRIFDVVGDKHTFVTELKGHEGPVWQVAWAHPKYGNILASCSYDRKVIIWRESAGQWVKAYEYAGHTSSVNSICWAPPEYASLLGDDVGLVLACASSDGFVSILTNNESGWEPEKFHAHDIGCNAVSWAPAFNAFAGSDSNGAAAAAAPAKRRLVTGGCDSNVKIWQLRDGKWILEGNLPQAHTDWVRDVCWAPNIGLPVNVVASCGQDKRVVICTESREGEWKSKELPVFPDVVWRVSWSVTGDILAVSGGDGKASLWKEDLDGNWACISEMDDAASNASAADAH</sequence>
<feature type="repeat" description="WD" evidence="13">
    <location>
        <begin position="53"/>
        <end position="96"/>
    </location>
</feature>
<dbReference type="GO" id="GO:0032008">
    <property type="term" value="P:positive regulation of TOR signaling"/>
    <property type="evidence" value="ECO:0007669"/>
    <property type="project" value="TreeGrafter"/>
</dbReference>
<keyword evidence="10" id="KW-0906">Nuclear pore complex</keyword>
<accession>A0A0D2WIS8</accession>
<evidence type="ECO:0000256" key="7">
    <source>
        <dbReference type="ARBA" id="ARBA00022816"/>
    </source>
</evidence>
<evidence type="ECO:0000256" key="3">
    <source>
        <dbReference type="ARBA" id="ARBA00011369"/>
    </source>
</evidence>
<evidence type="ECO:0000256" key="10">
    <source>
        <dbReference type="ARBA" id="ARBA00023132"/>
    </source>
</evidence>
<dbReference type="PANTHER" id="PTHR11024">
    <property type="entry name" value="NUCLEAR PORE COMPLEX PROTEIN SEC13 / SEH1 FAMILY MEMBER"/>
    <property type="match status" value="1"/>
</dbReference>
<evidence type="ECO:0000256" key="11">
    <source>
        <dbReference type="ARBA" id="ARBA00023242"/>
    </source>
</evidence>
<comment type="similarity">
    <text evidence="2">Belongs to the WD repeat SEC13 family.</text>
</comment>
<dbReference type="GO" id="GO:0090114">
    <property type="term" value="P:COPII-coated vesicle budding"/>
    <property type="evidence" value="ECO:0007669"/>
    <property type="project" value="TreeGrafter"/>
</dbReference>
<dbReference type="InterPro" id="IPR037363">
    <property type="entry name" value="Sec13/Seh1_fam"/>
</dbReference>
<evidence type="ECO:0000256" key="5">
    <source>
        <dbReference type="ARBA" id="ARBA00022574"/>
    </source>
</evidence>
<protein>
    <submittedName>
        <fullName evidence="14">Protein transporter SEC13</fullName>
    </submittedName>
</protein>
<keyword evidence="11" id="KW-0539">Nucleus</keyword>
<keyword evidence="15" id="KW-1185">Reference proteome</keyword>
<reference evidence="15" key="1">
    <citation type="submission" date="2011-02" db="EMBL/GenBank/DDBJ databases">
        <title>The Genome Sequence of Capsaspora owczarzaki ATCC 30864.</title>
        <authorList>
            <person name="Russ C."/>
            <person name="Cuomo C."/>
            <person name="Burger G."/>
            <person name="Gray M.W."/>
            <person name="Holland P.W.H."/>
            <person name="King N."/>
            <person name="Lang F.B.F."/>
            <person name="Roger A.J."/>
            <person name="Ruiz-Trillo I."/>
            <person name="Young S.K."/>
            <person name="Zeng Q."/>
            <person name="Gargeya S."/>
            <person name="Alvarado L."/>
            <person name="Berlin A."/>
            <person name="Chapman S.B."/>
            <person name="Chen Z."/>
            <person name="Freedman E."/>
            <person name="Gellesch M."/>
            <person name="Goldberg J."/>
            <person name="Griggs A."/>
            <person name="Gujja S."/>
            <person name="Heilman E."/>
            <person name="Heiman D."/>
            <person name="Howarth C."/>
            <person name="Mehta T."/>
            <person name="Neiman D."/>
            <person name="Pearson M."/>
            <person name="Roberts A."/>
            <person name="Saif S."/>
            <person name="Shea T."/>
            <person name="Shenoy N."/>
            <person name="Sisk P."/>
            <person name="Stolte C."/>
            <person name="Sykes S."/>
            <person name="White J."/>
            <person name="Yandava C."/>
            <person name="Haas B."/>
            <person name="Nusbaum C."/>
            <person name="Birren B."/>
        </authorList>
    </citation>
    <scope>NUCLEOTIDE SEQUENCE</scope>
    <source>
        <strain evidence="15">ATCC 30864</strain>
    </source>
</reference>
<evidence type="ECO:0000256" key="2">
    <source>
        <dbReference type="ARBA" id="ARBA00010102"/>
    </source>
</evidence>
<dbReference type="SUPFAM" id="SSF50978">
    <property type="entry name" value="WD40 repeat-like"/>
    <property type="match status" value="1"/>
</dbReference>
<comment type="function">
    <text evidence="12">Component of the coat protein complex II (COPII) which promotes the formation of transport vesicles from the endoplasmic reticulum (ER). The coat has two main functions, the physical deformation of the endoplasmic reticulum membrane into vesicles and the selection of cargo molecules. It also functions as a component of the nuclear pore complex (NPC). NPC components, collectively referred to as nucleoporins (NUPs), can play the role of both NPC structural components and of docking or interaction partners for transiently associated nuclear transport factors. SEC13 is required for efficient mRNA export from the nucleus to the cytoplasm and for correct nuclear pore biogenesis and distribution.</text>
</comment>
<dbReference type="GO" id="GO:0030127">
    <property type="term" value="C:COPII vesicle coat"/>
    <property type="evidence" value="ECO:0007669"/>
    <property type="project" value="TreeGrafter"/>
</dbReference>
<dbReference type="GO" id="GO:0006606">
    <property type="term" value="P:protein import into nucleus"/>
    <property type="evidence" value="ECO:0007669"/>
    <property type="project" value="TreeGrafter"/>
</dbReference>
<dbReference type="GO" id="GO:0005198">
    <property type="term" value="F:structural molecule activity"/>
    <property type="evidence" value="ECO:0007669"/>
    <property type="project" value="InterPro"/>
</dbReference>
<dbReference type="PhylomeDB" id="A0A0D2WIS8"/>
<evidence type="ECO:0000313" key="15">
    <source>
        <dbReference type="Proteomes" id="UP000008743"/>
    </source>
</evidence>
<dbReference type="GO" id="GO:0032527">
    <property type="term" value="P:protein exit from endoplasmic reticulum"/>
    <property type="evidence" value="ECO:0007669"/>
    <property type="project" value="TreeGrafter"/>
</dbReference>
<dbReference type="PRINTS" id="PR00320">
    <property type="entry name" value="GPROTEINBRPT"/>
</dbReference>
<keyword evidence="9" id="KW-0811">Translocation</keyword>
<feature type="repeat" description="WD" evidence="13">
    <location>
        <begin position="171"/>
        <end position="212"/>
    </location>
</feature>
<dbReference type="RefSeq" id="XP_004365458.2">
    <property type="nucleotide sequence ID" value="XM_004365401.2"/>
</dbReference>
<keyword evidence="8" id="KW-0653">Protein transport</keyword>
<dbReference type="Pfam" id="PF00400">
    <property type="entry name" value="WD40"/>
    <property type="match status" value="5"/>
</dbReference>
<evidence type="ECO:0000256" key="6">
    <source>
        <dbReference type="ARBA" id="ARBA00022737"/>
    </source>
</evidence>
<dbReference type="GO" id="GO:0051028">
    <property type="term" value="P:mRNA transport"/>
    <property type="evidence" value="ECO:0007669"/>
    <property type="project" value="UniProtKB-KW"/>
</dbReference>
<keyword evidence="6" id="KW-0677">Repeat</keyword>
<dbReference type="GO" id="GO:0031080">
    <property type="term" value="C:nuclear pore outer ring"/>
    <property type="evidence" value="ECO:0007669"/>
    <property type="project" value="TreeGrafter"/>
</dbReference>
<dbReference type="STRING" id="595528.A0A0D2WIS8"/>
<dbReference type="InterPro" id="IPR015943">
    <property type="entry name" value="WD40/YVTN_repeat-like_dom_sf"/>
</dbReference>
<dbReference type="OrthoDB" id="364224at2759"/>
<dbReference type="PROSITE" id="PS50082">
    <property type="entry name" value="WD_REPEATS_2"/>
    <property type="match status" value="2"/>
</dbReference>
<keyword evidence="4" id="KW-0813">Transport</keyword>
<dbReference type="FunCoup" id="A0A0D2WIS8">
    <property type="interactions" value="617"/>
</dbReference>
<name>A0A0D2WIS8_CAPO3</name>
<evidence type="ECO:0000256" key="1">
    <source>
        <dbReference type="ARBA" id="ARBA00004567"/>
    </source>
</evidence>
<organism evidence="14 15">
    <name type="scientific">Capsaspora owczarzaki (strain ATCC 30864)</name>
    <dbReference type="NCBI Taxonomy" id="595528"/>
    <lineage>
        <taxon>Eukaryota</taxon>
        <taxon>Filasterea</taxon>
        <taxon>Capsaspora</taxon>
    </lineage>
</organism>
<evidence type="ECO:0000256" key="12">
    <source>
        <dbReference type="ARBA" id="ARBA00025261"/>
    </source>
</evidence>
<gene>
    <name evidence="14" type="ORF">CAOG_000587</name>
</gene>
<dbReference type="InterPro" id="IPR036322">
    <property type="entry name" value="WD40_repeat_dom_sf"/>
</dbReference>
<dbReference type="EMBL" id="KE346360">
    <property type="protein sequence ID" value="KJE89028.1"/>
    <property type="molecule type" value="Genomic_DNA"/>
</dbReference>
<evidence type="ECO:0000256" key="8">
    <source>
        <dbReference type="ARBA" id="ARBA00022927"/>
    </source>
</evidence>
<evidence type="ECO:0000256" key="9">
    <source>
        <dbReference type="ARBA" id="ARBA00023010"/>
    </source>
</evidence>
<evidence type="ECO:0000313" key="14">
    <source>
        <dbReference type="EMBL" id="KJE89028.1"/>
    </source>
</evidence>